<sequence length="76" mass="8917">MFVMLTGNSLYSGCIYKHYLFLSHVPVYLPIGCYNRKEEIKMNKQWNHLREGNTNPLYNNPIESDLIEGNHIEEGE</sequence>
<proteinExistence type="predicted"/>
<reference evidence="1 2" key="1">
    <citation type="submission" date="2013-12" db="EMBL/GenBank/DDBJ databases">
        <title>Ecological redundancy of diverse viral populations within a natural community.</title>
        <authorList>
            <person name="Gregory A.C."/>
            <person name="LaButti K."/>
            <person name="Copeland A."/>
            <person name="Woyke T."/>
            <person name="Sullivan M.B."/>
        </authorList>
    </citation>
    <scope>NUCLEOTIDE SEQUENCE [LARGE SCALE GENOMIC DNA]</scope>
    <source>
        <strain evidence="1">Syn7803C9</strain>
    </source>
</reference>
<evidence type="ECO:0000313" key="2">
    <source>
        <dbReference type="Proteomes" id="UP000185319"/>
    </source>
</evidence>
<dbReference type="EMBL" id="KJ019066">
    <property type="protein sequence ID" value="AIX23294.1"/>
    <property type="molecule type" value="Genomic_DNA"/>
</dbReference>
<evidence type="ECO:0000313" key="1">
    <source>
        <dbReference type="EMBL" id="AIX23294.1"/>
    </source>
</evidence>
<organism evidence="1 2">
    <name type="scientific">Synechococcus phage ACG-2014f</name>
    <dbReference type="NCBI Taxonomy" id="1493511"/>
    <lineage>
        <taxon>Viruses</taxon>
        <taxon>Duplodnaviria</taxon>
        <taxon>Heunggongvirae</taxon>
        <taxon>Uroviricota</taxon>
        <taxon>Caudoviricetes</taxon>
        <taxon>Pantevenvirales</taxon>
        <taxon>Kyanoviridae</taxon>
        <taxon>Atlauavirus</taxon>
        <taxon>Atlauavirus tusconc8</taxon>
    </lineage>
</organism>
<name>A0A0E3FBJ6_9CAUD</name>
<accession>A0A0E3FBJ6</accession>
<gene>
    <name evidence="1" type="ORF">Syn7803C9_104</name>
</gene>
<dbReference type="Proteomes" id="UP000185319">
    <property type="component" value="Segment"/>
</dbReference>
<protein>
    <submittedName>
        <fullName evidence="1">Uncharacterized protein</fullName>
    </submittedName>
</protein>